<reference evidence="3 4" key="1">
    <citation type="submission" date="2019-06" db="EMBL/GenBank/DDBJ databases">
        <title>Genome of Methylobacterium sp. 17Sr1-39.</title>
        <authorList>
            <person name="Seo T."/>
        </authorList>
    </citation>
    <scope>NUCLEOTIDE SEQUENCE [LARGE SCALE GENOMIC DNA]</scope>
    <source>
        <strain evidence="3 4">17Sr1-39</strain>
    </source>
</reference>
<dbReference type="OrthoDB" id="9815229at2"/>
<dbReference type="Pfam" id="PF05838">
    <property type="entry name" value="Glyco_hydro_108"/>
    <property type="match status" value="1"/>
</dbReference>
<organism evidence="3 4">
    <name type="scientific">Methylobacterium terricola</name>
    <dbReference type="NCBI Taxonomy" id="2583531"/>
    <lineage>
        <taxon>Bacteria</taxon>
        <taxon>Pseudomonadati</taxon>
        <taxon>Pseudomonadota</taxon>
        <taxon>Alphaproteobacteria</taxon>
        <taxon>Hyphomicrobiales</taxon>
        <taxon>Methylobacteriaceae</taxon>
        <taxon>Methylobacterium</taxon>
    </lineage>
</organism>
<evidence type="ECO:0000313" key="4">
    <source>
        <dbReference type="Proteomes" id="UP000305267"/>
    </source>
</evidence>
<dbReference type="AlphaFoldDB" id="A0A5C4LFB9"/>
<dbReference type="Proteomes" id="UP000305267">
    <property type="component" value="Unassembled WGS sequence"/>
</dbReference>
<feature type="domain" description="TtsA-like Glycoside hydrolase family 108" evidence="1">
    <location>
        <begin position="12"/>
        <end position="94"/>
    </location>
</feature>
<dbReference type="Pfam" id="PF09374">
    <property type="entry name" value="PG_binding_3"/>
    <property type="match status" value="1"/>
</dbReference>
<proteinExistence type="predicted"/>
<evidence type="ECO:0000259" key="2">
    <source>
        <dbReference type="Pfam" id="PF09374"/>
    </source>
</evidence>
<feature type="domain" description="Peptidoglycan binding" evidence="2">
    <location>
        <begin position="98"/>
        <end position="159"/>
    </location>
</feature>
<dbReference type="Gene3D" id="1.20.141.10">
    <property type="entry name" value="Chitosanase, subunit A, domain 1"/>
    <property type="match status" value="1"/>
</dbReference>
<evidence type="ECO:0000259" key="1">
    <source>
        <dbReference type="Pfam" id="PF05838"/>
    </source>
</evidence>
<dbReference type="InterPro" id="IPR008565">
    <property type="entry name" value="TtsA-like_GH18_dom"/>
</dbReference>
<sequence>MTAATFERALSLVLTHEGGWSDDPHDPGGATNLGVTIGTLSLWLGRPATKAEVRALTAASVAPLYRRRFWDTIQGDALPAGLDYALFDFAVNSGPKRAVIGLQRGLGIADDGKLGPVTLAAVARHKPADLIDALCDGRLAFLRALSTWPRFGRGWGRRVEEVRKAALAMAAEPVAPTVPTCSTCGKLLAA</sequence>
<name>A0A5C4LFB9_9HYPH</name>
<comment type="caution">
    <text evidence="3">The sequence shown here is derived from an EMBL/GenBank/DDBJ whole genome shotgun (WGS) entry which is preliminary data.</text>
</comment>
<dbReference type="InterPro" id="IPR023346">
    <property type="entry name" value="Lysozyme-like_dom_sf"/>
</dbReference>
<dbReference type="RefSeq" id="WP_139036616.1">
    <property type="nucleotide sequence ID" value="NZ_VDDA01000006.1"/>
</dbReference>
<dbReference type="CDD" id="cd13926">
    <property type="entry name" value="N-acetylmuramidase_GH108"/>
    <property type="match status" value="1"/>
</dbReference>
<protein>
    <submittedName>
        <fullName evidence="3">Uncharacterized protein</fullName>
    </submittedName>
</protein>
<keyword evidence="4" id="KW-1185">Reference proteome</keyword>
<dbReference type="EMBL" id="VDDA01000006">
    <property type="protein sequence ID" value="TNC12256.1"/>
    <property type="molecule type" value="Genomic_DNA"/>
</dbReference>
<dbReference type="InterPro" id="IPR018537">
    <property type="entry name" value="Peptidoglycan-bd_3"/>
</dbReference>
<accession>A0A5C4LFB9</accession>
<gene>
    <name evidence="3" type="ORF">FF100_15575</name>
</gene>
<dbReference type="SUPFAM" id="SSF53955">
    <property type="entry name" value="Lysozyme-like"/>
    <property type="match status" value="1"/>
</dbReference>
<evidence type="ECO:0000313" key="3">
    <source>
        <dbReference type="EMBL" id="TNC12256.1"/>
    </source>
</evidence>